<feature type="domain" description="Membrane transport protein MMPL" evidence="7">
    <location>
        <begin position="217"/>
        <end position="396"/>
    </location>
</feature>
<feature type="transmembrane region" description="Helical" evidence="6">
    <location>
        <begin position="668"/>
        <end position="685"/>
    </location>
</feature>
<feature type="transmembrane region" description="Helical" evidence="6">
    <location>
        <begin position="747"/>
        <end position="765"/>
    </location>
</feature>
<gene>
    <name evidence="8" type="ORF">PXH66_19145</name>
</gene>
<keyword evidence="2" id="KW-1003">Cell membrane</keyword>
<sequence>MARPSPAILARLALVTFAAVCTAWLLQLDYAQKLSTNVLDLIPRSERTPEVGIIRDLANARQSRVVLFALSDAAAPDVAPQAAAQSFRDALAQTPQFESVLVLGDEAGQEDFGREVFERRFELLLPGWLGDRQREFDRTGHPAAEFSPWLAERAATELEAFLGRPEASALADLVLMDPLLLVPRLVEHAQLTGPTDDSGYALIWALMRESPLAESGQQPVFDAIAAATTGMHASHPDVDVQWSGVNRFAAASRSRIESEIKLLHLCSIAAVLLVAAVFVRHIHRIVHFVPVISLSIAGAWVVSTLAFERLHILVFVIGSLLAGVAIDYGVYIFLQAPAYPDEPYGGKLRRLLKPLLASCLTTVVGFSLLLFSDLPMIRQIGLFVGSGLLCALAVAMLYFAQLRQPFLASRQFGAVSIARDRPRARRCVRGLGVVALLIAVLGPWHLQWHDDVRELDIPSTELTANDDAVRALFGEDDEGSLYLTYGADLGEARQHLESFLAHVEQADPGVVVSSLALLLPTAADWQALPERLLALGGFPDDFAAALERHGFSASSFGSFLDEWDDLRVDPPRGDYADLVTRVNMLLEGPLTLLASTDGPYWFLSIVESAEELNPPAEWHTVSVNQLKSLNSLFTRYRWSALRLSLIGLGFIIGGVLVIYPLRRAVRIALIPAGSCFVVFGLFGLSGQTLNLFNLLGAFLGICLSHNYAIFSAENAQAGQAPPVAIRLSALSTAAAFGVLGFSQIPVIHALGLTVSMIVITALLMVELEPLARRKSS</sequence>
<dbReference type="PANTHER" id="PTHR33406:SF13">
    <property type="entry name" value="MEMBRANE PROTEIN YDFJ"/>
    <property type="match status" value="1"/>
</dbReference>
<dbReference type="Pfam" id="PF03176">
    <property type="entry name" value="MMPL"/>
    <property type="match status" value="1"/>
</dbReference>
<dbReference type="AlphaFoldDB" id="A0AAF0CNE1"/>
<proteinExistence type="predicted"/>
<dbReference type="EMBL" id="CP119075">
    <property type="protein sequence ID" value="WED64461.1"/>
    <property type="molecule type" value="Genomic_DNA"/>
</dbReference>
<name>A0AAF0CNE1_9BACT</name>
<accession>A0AAF0CNE1</accession>
<dbReference type="PANTHER" id="PTHR33406">
    <property type="entry name" value="MEMBRANE PROTEIN MJ1562-RELATED"/>
    <property type="match status" value="1"/>
</dbReference>
<evidence type="ECO:0000256" key="6">
    <source>
        <dbReference type="SAM" id="Phobius"/>
    </source>
</evidence>
<keyword evidence="3 6" id="KW-0812">Transmembrane</keyword>
<keyword evidence="9" id="KW-1185">Reference proteome</keyword>
<dbReference type="RefSeq" id="WP_330930906.1">
    <property type="nucleotide sequence ID" value="NZ_CP119075.1"/>
</dbReference>
<protein>
    <submittedName>
        <fullName evidence="8">MMPL family transporter</fullName>
    </submittedName>
</protein>
<feature type="transmembrane region" description="Helical" evidence="6">
    <location>
        <begin position="355"/>
        <end position="374"/>
    </location>
</feature>
<feature type="transmembrane region" description="Helical" evidence="6">
    <location>
        <begin position="380"/>
        <end position="400"/>
    </location>
</feature>
<feature type="transmembrane region" description="Helical" evidence="6">
    <location>
        <begin position="312"/>
        <end position="334"/>
    </location>
</feature>
<evidence type="ECO:0000256" key="1">
    <source>
        <dbReference type="ARBA" id="ARBA00004651"/>
    </source>
</evidence>
<feature type="transmembrane region" description="Helical" evidence="6">
    <location>
        <begin position="723"/>
        <end position="741"/>
    </location>
</feature>
<reference evidence="8" key="1">
    <citation type="submission" date="2023-03" db="EMBL/GenBank/DDBJ databases">
        <title>Lomoglobus Profundus gen. nov., sp. nov., a novel member of the phylum Verrucomicrobia, isolated from deep-marine sediment of South China Sea.</title>
        <authorList>
            <person name="Ahmad T."/>
            <person name="Ishaq S.E."/>
            <person name="Wang F."/>
        </authorList>
    </citation>
    <scope>NUCLEOTIDE SEQUENCE</scope>
    <source>
        <strain evidence="8">LMO-M01</strain>
    </source>
</reference>
<feature type="transmembrane region" description="Helical" evidence="6">
    <location>
        <begin position="286"/>
        <end position="306"/>
    </location>
</feature>
<comment type="subcellular location">
    <subcellularLocation>
        <location evidence="1">Cell membrane</location>
        <topology evidence="1">Multi-pass membrane protein</topology>
    </subcellularLocation>
</comment>
<dbReference type="Proteomes" id="UP001218638">
    <property type="component" value="Chromosome"/>
</dbReference>
<evidence type="ECO:0000256" key="2">
    <source>
        <dbReference type="ARBA" id="ARBA00022475"/>
    </source>
</evidence>
<evidence type="ECO:0000256" key="5">
    <source>
        <dbReference type="ARBA" id="ARBA00023136"/>
    </source>
</evidence>
<keyword evidence="4 6" id="KW-1133">Transmembrane helix</keyword>
<feature type="transmembrane region" description="Helical" evidence="6">
    <location>
        <begin position="691"/>
        <end position="711"/>
    </location>
</feature>
<dbReference type="InterPro" id="IPR050545">
    <property type="entry name" value="Mycobact_MmpL"/>
</dbReference>
<feature type="transmembrane region" description="Helical" evidence="6">
    <location>
        <begin position="427"/>
        <end position="446"/>
    </location>
</feature>
<keyword evidence="5 6" id="KW-0472">Membrane</keyword>
<dbReference type="InterPro" id="IPR004869">
    <property type="entry name" value="MMPL_dom"/>
</dbReference>
<dbReference type="KEGG" id="slom:PXH66_19145"/>
<organism evidence="8 9">
    <name type="scientific">Synoicihabitans lomoniglobus</name>
    <dbReference type="NCBI Taxonomy" id="2909285"/>
    <lineage>
        <taxon>Bacteria</taxon>
        <taxon>Pseudomonadati</taxon>
        <taxon>Verrucomicrobiota</taxon>
        <taxon>Opitutia</taxon>
        <taxon>Opitutales</taxon>
        <taxon>Opitutaceae</taxon>
        <taxon>Synoicihabitans</taxon>
    </lineage>
</organism>
<dbReference type="GO" id="GO:0005886">
    <property type="term" value="C:plasma membrane"/>
    <property type="evidence" value="ECO:0007669"/>
    <property type="project" value="UniProtKB-SubCell"/>
</dbReference>
<feature type="transmembrane region" description="Helical" evidence="6">
    <location>
        <begin position="262"/>
        <end position="279"/>
    </location>
</feature>
<evidence type="ECO:0000313" key="9">
    <source>
        <dbReference type="Proteomes" id="UP001218638"/>
    </source>
</evidence>
<evidence type="ECO:0000313" key="8">
    <source>
        <dbReference type="EMBL" id="WED64461.1"/>
    </source>
</evidence>
<feature type="transmembrane region" description="Helical" evidence="6">
    <location>
        <begin position="640"/>
        <end position="661"/>
    </location>
</feature>
<dbReference type="SUPFAM" id="SSF82866">
    <property type="entry name" value="Multidrug efflux transporter AcrB transmembrane domain"/>
    <property type="match status" value="2"/>
</dbReference>
<evidence type="ECO:0000259" key="7">
    <source>
        <dbReference type="Pfam" id="PF03176"/>
    </source>
</evidence>
<evidence type="ECO:0000256" key="3">
    <source>
        <dbReference type="ARBA" id="ARBA00022692"/>
    </source>
</evidence>
<evidence type="ECO:0000256" key="4">
    <source>
        <dbReference type="ARBA" id="ARBA00022989"/>
    </source>
</evidence>
<dbReference type="Gene3D" id="1.20.1640.10">
    <property type="entry name" value="Multidrug efflux transporter AcrB transmembrane domain"/>
    <property type="match status" value="2"/>
</dbReference>